<dbReference type="Gene3D" id="2.60.200.20">
    <property type="match status" value="1"/>
</dbReference>
<feature type="compositionally biased region" description="Basic and acidic residues" evidence="1">
    <location>
        <begin position="1"/>
        <end position="14"/>
    </location>
</feature>
<feature type="region of interest" description="Disordered" evidence="1">
    <location>
        <begin position="1"/>
        <end position="22"/>
    </location>
</feature>
<comment type="caution">
    <text evidence="3">The sequence shown here is derived from an EMBL/GenBank/DDBJ whole genome shotgun (WGS) entry which is preliminary data.</text>
</comment>
<dbReference type="InterPro" id="IPR008984">
    <property type="entry name" value="SMAD_FHA_dom_sf"/>
</dbReference>
<accession>A0A7C4HCX8</accession>
<dbReference type="PANTHER" id="PTHR23308">
    <property type="entry name" value="NUCLEAR INHIBITOR OF PROTEIN PHOSPHATASE-1"/>
    <property type="match status" value="1"/>
</dbReference>
<evidence type="ECO:0000259" key="2">
    <source>
        <dbReference type="PROSITE" id="PS50006"/>
    </source>
</evidence>
<dbReference type="EMBL" id="DTBJ01000022">
    <property type="protein sequence ID" value="HGM58607.1"/>
    <property type="molecule type" value="Genomic_DNA"/>
</dbReference>
<dbReference type="InterPro" id="IPR050923">
    <property type="entry name" value="Cell_Proc_Reg/RNA_Proc"/>
</dbReference>
<dbReference type="InterPro" id="IPR000253">
    <property type="entry name" value="FHA_dom"/>
</dbReference>
<dbReference type="SUPFAM" id="SSF49879">
    <property type="entry name" value="SMAD/FHA domain"/>
    <property type="match status" value="1"/>
</dbReference>
<protein>
    <submittedName>
        <fullName evidence="3">FHA domain-containing protein</fullName>
    </submittedName>
</protein>
<dbReference type="CDD" id="cd00060">
    <property type="entry name" value="FHA"/>
    <property type="match status" value="1"/>
</dbReference>
<proteinExistence type="predicted"/>
<sequence length="126" mass="14557">MSVENEERNDKPLEESGEQSSQIRERKLMLKITKSSYFMPQTEWILEPGEYIVGRYPSNDIVLPDPFISRRHARVFYRDGEWFIEDLDSTNGTIVNNENIKGKGPRRISDGDEIIIGLTVIVSKIL</sequence>
<dbReference type="PROSITE" id="PS50006">
    <property type="entry name" value="FHA_DOMAIN"/>
    <property type="match status" value="1"/>
</dbReference>
<evidence type="ECO:0000313" key="3">
    <source>
        <dbReference type="EMBL" id="HGM58607.1"/>
    </source>
</evidence>
<evidence type="ECO:0000256" key="1">
    <source>
        <dbReference type="SAM" id="MobiDB-lite"/>
    </source>
</evidence>
<dbReference type="AlphaFoldDB" id="A0A7C4HCX8"/>
<dbReference type="SMART" id="SM00240">
    <property type="entry name" value="FHA"/>
    <property type="match status" value="1"/>
</dbReference>
<feature type="domain" description="FHA" evidence="2">
    <location>
        <begin position="51"/>
        <end position="100"/>
    </location>
</feature>
<name>A0A7C4HCX8_STAMA</name>
<organism evidence="3">
    <name type="scientific">Staphylothermus marinus</name>
    <dbReference type="NCBI Taxonomy" id="2280"/>
    <lineage>
        <taxon>Archaea</taxon>
        <taxon>Thermoproteota</taxon>
        <taxon>Thermoprotei</taxon>
        <taxon>Desulfurococcales</taxon>
        <taxon>Desulfurococcaceae</taxon>
        <taxon>Staphylothermus</taxon>
    </lineage>
</organism>
<reference evidence="3" key="1">
    <citation type="journal article" date="2020" name="mSystems">
        <title>Genome- and Community-Level Interaction Insights into Carbon Utilization and Element Cycling Functions of Hydrothermarchaeota in Hydrothermal Sediment.</title>
        <authorList>
            <person name="Zhou Z."/>
            <person name="Liu Y."/>
            <person name="Xu W."/>
            <person name="Pan J."/>
            <person name="Luo Z.H."/>
            <person name="Li M."/>
        </authorList>
    </citation>
    <scope>NUCLEOTIDE SEQUENCE [LARGE SCALE GENOMIC DNA]</scope>
    <source>
        <strain evidence="3">SpSt-642</strain>
    </source>
</reference>
<gene>
    <name evidence="3" type="ORF">ENU14_03345</name>
</gene>
<dbReference type="Pfam" id="PF00498">
    <property type="entry name" value="FHA"/>
    <property type="match status" value="1"/>
</dbReference>